<feature type="region of interest" description="Disordered" evidence="1">
    <location>
        <begin position="1"/>
        <end position="32"/>
    </location>
</feature>
<dbReference type="AlphaFoldDB" id="A0AAN6DNL5"/>
<proteinExistence type="predicted"/>
<evidence type="ECO:0000259" key="2">
    <source>
        <dbReference type="Pfam" id="PF14420"/>
    </source>
</evidence>
<evidence type="ECO:0000313" key="3">
    <source>
        <dbReference type="EMBL" id="KAI1608045.1"/>
    </source>
</evidence>
<accession>A0AAN6DNL5</accession>
<name>A0AAN6DNL5_9EURO</name>
<comment type="caution">
    <text evidence="3">The sequence shown here is derived from an EMBL/GenBank/DDBJ whole genome shotgun (WGS) entry which is preliminary data.</text>
</comment>
<dbReference type="Proteomes" id="UP001203852">
    <property type="component" value="Unassembled WGS sequence"/>
</dbReference>
<dbReference type="PANTHER" id="PTHR38788:SF3">
    <property type="entry name" value="CLR5 DOMAIN-CONTAINING PROTEIN"/>
    <property type="match status" value="1"/>
</dbReference>
<dbReference type="EMBL" id="MU404365">
    <property type="protein sequence ID" value="KAI1608045.1"/>
    <property type="molecule type" value="Genomic_DNA"/>
</dbReference>
<evidence type="ECO:0000313" key="4">
    <source>
        <dbReference type="Proteomes" id="UP001203852"/>
    </source>
</evidence>
<keyword evidence="4" id="KW-1185">Reference proteome</keyword>
<dbReference type="InterPro" id="IPR025676">
    <property type="entry name" value="Clr5_dom"/>
</dbReference>
<reference evidence="3" key="1">
    <citation type="journal article" date="2022" name="bioRxiv">
        <title>Deciphering the potential niche of two novel black yeast fungi from a biological soil crust based on their genomes, phenotypes, and melanin regulation.</title>
        <authorList>
            <consortium name="DOE Joint Genome Institute"/>
            <person name="Carr E.C."/>
            <person name="Barton Q."/>
            <person name="Grambo S."/>
            <person name="Sullivan M."/>
            <person name="Renfro C.M."/>
            <person name="Kuo A."/>
            <person name="Pangilinan J."/>
            <person name="Lipzen A."/>
            <person name="Keymanesh K."/>
            <person name="Savage E."/>
            <person name="Barry K."/>
            <person name="Grigoriev I.V."/>
            <person name="Riekhof W.R."/>
            <person name="Harris S.S."/>
        </authorList>
    </citation>
    <scope>NUCLEOTIDE SEQUENCE</scope>
    <source>
        <strain evidence="3">JF 03-4F</strain>
    </source>
</reference>
<feature type="domain" description="Clr5" evidence="2">
    <location>
        <begin position="27"/>
        <end position="81"/>
    </location>
</feature>
<sequence length="580" mass="67208">MRRMAARPQSVRDKNGVAKRKREKAPSDKEWSRIRPEVEGLHRDGRTLKEIRQEMAKEHKFEATVSEHMYKPRLKSWGLRKYFKKEEHEVAREAVDERTGQGLSLPVDVMVNGRRLPLHRLSRQFRADPTFAIALNQGARRWDQLALTYQLQACTAEDQIELMLRHIKAHWSITIKGNHETMPVLKARRARMEVTSHPNDVRNRLLGGLALVRRGKPAKGWKEIHYVCEQIGKVFELGEPNLLPEMIAVFSSVVWNDHAELFDQIARHFAYMANEYLGSQHPLTRIMIIVVTLVENLDAFQHFAERAFTLMMKTLEGDCGNTNTKRWRRVRLQTETEIISRMQHHLTPPECRAMIQNKLSSYKHDLGPRSAHTLNLAFLLGTTYEREESKTKGEVQCRAEAQYLWITDQGKRFRQDSCRIGSYPLAARRLGQMYFRRNDYTKSQEYYCIAWVWAAEKLGEHHPFTDLLIRDLSGLQLMYKKGLFERTTVYKYNGSRVVVAWNDNGESTVVDEVYVGEDGSRDAAAIVESDGIPLSNDDQCMDFVSPDKDMELDAALMNVQAGDGDEEYLDDFSWLAQYQE</sequence>
<dbReference type="PANTHER" id="PTHR38788">
    <property type="entry name" value="CLR5 DOMAIN-CONTAINING PROTEIN"/>
    <property type="match status" value="1"/>
</dbReference>
<dbReference type="Pfam" id="PF14420">
    <property type="entry name" value="Clr5"/>
    <property type="match status" value="1"/>
</dbReference>
<organism evidence="3 4">
    <name type="scientific">Exophiala viscosa</name>
    <dbReference type="NCBI Taxonomy" id="2486360"/>
    <lineage>
        <taxon>Eukaryota</taxon>
        <taxon>Fungi</taxon>
        <taxon>Dikarya</taxon>
        <taxon>Ascomycota</taxon>
        <taxon>Pezizomycotina</taxon>
        <taxon>Eurotiomycetes</taxon>
        <taxon>Chaetothyriomycetidae</taxon>
        <taxon>Chaetothyriales</taxon>
        <taxon>Herpotrichiellaceae</taxon>
        <taxon>Exophiala</taxon>
    </lineage>
</organism>
<protein>
    <recommendedName>
        <fullName evidence="2">Clr5 domain-containing protein</fullName>
    </recommendedName>
</protein>
<evidence type="ECO:0000256" key="1">
    <source>
        <dbReference type="SAM" id="MobiDB-lite"/>
    </source>
</evidence>
<gene>
    <name evidence="3" type="ORF">EDD36DRAFT_479222</name>
</gene>